<dbReference type="Gene3D" id="3.30.300.30">
    <property type="match status" value="1"/>
</dbReference>
<evidence type="ECO:0000259" key="3">
    <source>
        <dbReference type="Pfam" id="PF13193"/>
    </source>
</evidence>
<reference evidence="4 5" key="1">
    <citation type="submission" date="2016-10" db="EMBL/GenBank/DDBJ databases">
        <authorList>
            <person name="Varghese N."/>
            <person name="Submissions S."/>
        </authorList>
    </citation>
    <scope>NUCLEOTIDE SEQUENCE [LARGE SCALE GENOMIC DNA]</scope>
    <source>
        <strain evidence="4 5">DSM 9169</strain>
    </source>
</reference>
<dbReference type="InterPro" id="IPR045851">
    <property type="entry name" value="AMP-bd_C_sf"/>
</dbReference>
<feature type="domain" description="AMP-dependent synthetase/ligase" evidence="2">
    <location>
        <begin position="30"/>
        <end position="418"/>
    </location>
</feature>
<evidence type="ECO:0000256" key="1">
    <source>
        <dbReference type="SAM" id="MobiDB-lite"/>
    </source>
</evidence>
<dbReference type="InterPro" id="IPR050237">
    <property type="entry name" value="ATP-dep_AMP-bd_enzyme"/>
</dbReference>
<organism evidence="4 5">
    <name type="scientific">Schaalia radingae</name>
    <dbReference type="NCBI Taxonomy" id="131110"/>
    <lineage>
        <taxon>Bacteria</taxon>
        <taxon>Bacillati</taxon>
        <taxon>Actinomycetota</taxon>
        <taxon>Actinomycetes</taxon>
        <taxon>Actinomycetales</taxon>
        <taxon>Actinomycetaceae</taxon>
        <taxon>Schaalia</taxon>
    </lineage>
</organism>
<dbReference type="Pfam" id="PF13193">
    <property type="entry name" value="AMP-binding_C"/>
    <property type="match status" value="1"/>
</dbReference>
<dbReference type="Pfam" id="PF00501">
    <property type="entry name" value="AMP-binding"/>
    <property type="match status" value="1"/>
</dbReference>
<name>A0ABY0V6M9_9ACTO</name>
<dbReference type="InterPro" id="IPR000873">
    <property type="entry name" value="AMP-dep_synth/lig_dom"/>
</dbReference>
<evidence type="ECO:0000313" key="4">
    <source>
        <dbReference type="EMBL" id="SDT91050.1"/>
    </source>
</evidence>
<dbReference type="RefSeq" id="WP_092648466.1">
    <property type="nucleotide sequence ID" value="NZ_LT629792.1"/>
</dbReference>
<feature type="domain" description="AMP-binding enzyme C-terminal" evidence="3">
    <location>
        <begin position="467"/>
        <end position="542"/>
    </location>
</feature>
<sequence length="603" mass="66147">MTLMHQLQAGYAPGIPYSVDIKDHRITDVLEDVASRYPNRVALDFFSRPTTYQELVKQARQGATVLKRAGVRPGDRVAILMPNCPQHIVAVYAALYVGAVVVEHNPLAPEREIHESFDRHGARVAIAWEKVVDKLAFLRGTGRVFAMDLTHAMPKVTRFLLSLPVKAAREKRQEISAPVPAYVPSWDTLVEHAEPMSGDSPARPDDAALLLHTGGTTGTPKAATITHRNIMANVAQDIAWVPDLHEGSEVVYCVLPLFHAFGFGVSFMAGIRLGATLALFPKFDTAMLLTAQKRLPCTFFVGVPPMYERILDAAEELDSDLTSVRFAISGAMPLDGELAARWEETSRGLIVEGYGMTEASPIILGSPLSPARRPGTLGLPFPSTEVRIVNPDNIDEDVPDGQIGELIVKGPQVFAGYWNREDETEQTLIDGWLRTGDLVVLDDGFITMADRRKEMINSSGFKVFPSQVEDAVRSMPGVRDVAVVGLPDKKSGESVAAAIVLEAGASVTLDDIRTWAEKSLSHYALPRQLVVLNELPRSQIGKVMRRRVREDILSMQSRAADLAQQAQEVVDQAQSAVSAAVERLRDKRQGDSHRDQDSSRSDK</sequence>
<dbReference type="Gene3D" id="3.40.50.12780">
    <property type="entry name" value="N-terminal domain of ligase-like"/>
    <property type="match status" value="1"/>
</dbReference>
<dbReference type="InterPro" id="IPR020845">
    <property type="entry name" value="AMP-binding_CS"/>
</dbReference>
<dbReference type="Proteomes" id="UP000198976">
    <property type="component" value="Chromosome I"/>
</dbReference>
<dbReference type="EMBL" id="LT629792">
    <property type="protein sequence ID" value="SDT91050.1"/>
    <property type="molecule type" value="Genomic_DNA"/>
</dbReference>
<dbReference type="PANTHER" id="PTHR43767">
    <property type="entry name" value="LONG-CHAIN-FATTY-ACID--COA LIGASE"/>
    <property type="match status" value="1"/>
</dbReference>
<dbReference type="PANTHER" id="PTHR43767:SF1">
    <property type="entry name" value="NONRIBOSOMAL PEPTIDE SYNTHASE PES1 (EUROFUNG)-RELATED"/>
    <property type="match status" value="1"/>
</dbReference>
<evidence type="ECO:0000259" key="2">
    <source>
        <dbReference type="Pfam" id="PF00501"/>
    </source>
</evidence>
<dbReference type="InterPro" id="IPR042099">
    <property type="entry name" value="ANL_N_sf"/>
</dbReference>
<dbReference type="CDD" id="cd05936">
    <property type="entry name" value="FC-FACS_FadD_like"/>
    <property type="match status" value="1"/>
</dbReference>
<feature type="compositionally biased region" description="Basic and acidic residues" evidence="1">
    <location>
        <begin position="582"/>
        <end position="603"/>
    </location>
</feature>
<protein>
    <submittedName>
        <fullName evidence="4">Long-chain acyl-CoA synthetase</fullName>
    </submittedName>
</protein>
<dbReference type="InterPro" id="IPR025110">
    <property type="entry name" value="AMP-bd_C"/>
</dbReference>
<keyword evidence="5" id="KW-1185">Reference proteome</keyword>
<evidence type="ECO:0000313" key="5">
    <source>
        <dbReference type="Proteomes" id="UP000198976"/>
    </source>
</evidence>
<proteinExistence type="predicted"/>
<feature type="region of interest" description="Disordered" evidence="1">
    <location>
        <begin position="580"/>
        <end position="603"/>
    </location>
</feature>
<accession>A0ABY0V6M9</accession>
<dbReference type="SUPFAM" id="SSF56801">
    <property type="entry name" value="Acetyl-CoA synthetase-like"/>
    <property type="match status" value="1"/>
</dbReference>
<dbReference type="PROSITE" id="PS00455">
    <property type="entry name" value="AMP_BINDING"/>
    <property type="match status" value="1"/>
</dbReference>
<gene>
    <name evidence="4" type="ORF">SAMN04489714_0807</name>
</gene>